<sequence>MKTRVGNNIESIDSNWNFSGTVAENFDEHAKLSIPFYSQGHDVICSISDFFLGKDSTVYEIGCSTGSLIEKLSVRNTKIGKKVNLIGIDIEADMIHQAKQKCSGYSNVVFECDDILNYDFEKSDLIISYYSVQFINPKVRQNLIDKIYNSLNWGGAFILFEKVRACDARFQDIISTLYLEYKLNVGYTPDEIIAKQKSLKGVLEPFSTNGNIDLLKRAGFIDIITVMKYLPFEGFLAIK</sequence>
<dbReference type="KEGG" id="eva:EIB75_08045"/>
<dbReference type="GO" id="GO:0008168">
    <property type="term" value="F:methyltransferase activity"/>
    <property type="evidence" value="ECO:0007669"/>
    <property type="project" value="UniProtKB-KW"/>
</dbReference>
<dbReference type="InterPro" id="IPR041698">
    <property type="entry name" value="Methyltransf_25"/>
</dbReference>
<proteinExistence type="predicted"/>
<dbReference type="Pfam" id="PF13649">
    <property type="entry name" value="Methyltransf_25"/>
    <property type="match status" value="1"/>
</dbReference>
<dbReference type="InterPro" id="IPR029063">
    <property type="entry name" value="SAM-dependent_MTases_sf"/>
</dbReference>
<dbReference type="AlphaFoldDB" id="A0A3G8ZMS2"/>
<dbReference type="GO" id="GO:0032259">
    <property type="term" value="P:methylation"/>
    <property type="evidence" value="ECO:0007669"/>
    <property type="project" value="UniProtKB-KW"/>
</dbReference>
<evidence type="ECO:0000259" key="2">
    <source>
        <dbReference type="Pfam" id="PF13649"/>
    </source>
</evidence>
<keyword evidence="1 3" id="KW-0808">Transferase</keyword>
<evidence type="ECO:0000313" key="3">
    <source>
        <dbReference type="EMBL" id="AZI55196.1"/>
    </source>
</evidence>
<gene>
    <name evidence="3" type="ORF">EIB75_08045</name>
</gene>
<accession>A0A3G8ZMS2</accession>
<organism evidence="3 4">
    <name type="scientific">Epilithonimonas vandammei</name>
    <dbReference type="NCBI Taxonomy" id="2487072"/>
    <lineage>
        <taxon>Bacteria</taxon>
        <taxon>Pseudomonadati</taxon>
        <taxon>Bacteroidota</taxon>
        <taxon>Flavobacteriia</taxon>
        <taxon>Flavobacteriales</taxon>
        <taxon>Weeksellaceae</taxon>
        <taxon>Chryseobacterium group</taxon>
        <taxon>Epilithonimonas</taxon>
    </lineage>
</organism>
<feature type="domain" description="Methyltransferase" evidence="2">
    <location>
        <begin position="58"/>
        <end position="155"/>
    </location>
</feature>
<dbReference type="PANTHER" id="PTHR43861">
    <property type="entry name" value="TRANS-ACONITATE 2-METHYLTRANSFERASE-RELATED"/>
    <property type="match status" value="1"/>
</dbReference>
<evidence type="ECO:0000256" key="1">
    <source>
        <dbReference type="ARBA" id="ARBA00022679"/>
    </source>
</evidence>
<reference evidence="4" key="1">
    <citation type="submission" date="2018-11" db="EMBL/GenBank/DDBJ databases">
        <title>Proposal to divide the Flavobacteriaceae and reorganize its genera based on Amino Acid Identity values calculated from whole genome sequences.</title>
        <authorList>
            <person name="Nicholson A.C."/>
            <person name="Gulvik C.A."/>
            <person name="Whitney A.M."/>
            <person name="Sheth M."/>
            <person name="Batra D."/>
            <person name="Pryor J."/>
            <person name="Bernardet J.-F."/>
            <person name="Hugo C."/>
            <person name="Kampfer P."/>
            <person name="Newman J.D."/>
            <person name="McQuiston J.R."/>
        </authorList>
    </citation>
    <scope>NUCLEOTIDE SEQUENCE [LARGE SCALE GENOMIC DNA]</scope>
    <source>
        <strain evidence="4">H6466</strain>
    </source>
</reference>
<dbReference type="CDD" id="cd02440">
    <property type="entry name" value="AdoMet_MTases"/>
    <property type="match status" value="1"/>
</dbReference>
<dbReference type="PANTHER" id="PTHR43861:SF2">
    <property type="entry name" value="CARBOXY-S-ADENOSYL-L-METHIONINE SYNTHASE"/>
    <property type="match status" value="1"/>
</dbReference>
<protein>
    <submittedName>
        <fullName evidence="3">Methyltransferase domain-containing protein</fullName>
    </submittedName>
</protein>
<dbReference type="RefSeq" id="WP_124986316.1">
    <property type="nucleotide sequence ID" value="NZ_CP034160.1"/>
</dbReference>
<dbReference type="Gene3D" id="3.40.50.150">
    <property type="entry name" value="Vaccinia Virus protein VP39"/>
    <property type="match status" value="1"/>
</dbReference>
<name>A0A3G8ZMS2_9FLAO</name>
<dbReference type="SUPFAM" id="SSF53335">
    <property type="entry name" value="S-adenosyl-L-methionine-dependent methyltransferases"/>
    <property type="match status" value="1"/>
</dbReference>
<dbReference type="Proteomes" id="UP000272316">
    <property type="component" value="Chromosome"/>
</dbReference>
<evidence type="ECO:0000313" key="4">
    <source>
        <dbReference type="Proteomes" id="UP000272316"/>
    </source>
</evidence>
<keyword evidence="3" id="KW-0489">Methyltransferase</keyword>
<dbReference type="EMBL" id="CP034160">
    <property type="protein sequence ID" value="AZI55196.1"/>
    <property type="molecule type" value="Genomic_DNA"/>
</dbReference>